<dbReference type="Proteomes" id="UP000807353">
    <property type="component" value="Unassembled WGS sequence"/>
</dbReference>
<dbReference type="AlphaFoldDB" id="A0A9P6CEI8"/>
<organism evidence="1 2">
    <name type="scientific">Collybia nuda</name>
    <dbReference type="NCBI Taxonomy" id="64659"/>
    <lineage>
        <taxon>Eukaryota</taxon>
        <taxon>Fungi</taxon>
        <taxon>Dikarya</taxon>
        <taxon>Basidiomycota</taxon>
        <taxon>Agaricomycotina</taxon>
        <taxon>Agaricomycetes</taxon>
        <taxon>Agaricomycetidae</taxon>
        <taxon>Agaricales</taxon>
        <taxon>Tricholomatineae</taxon>
        <taxon>Clitocybaceae</taxon>
        <taxon>Collybia</taxon>
    </lineage>
</organism>
<comment type="caution">
    <text evidence="1">The sequence shown here is derived from an EMBL/GenBank/DDBJ whole genome shotgun (WGS) entry which is preliminary data.</text>
</comment>
<reference evidence="1" key="1">
    <citation type="submission" date="2020-11" db="EMBL/GenBank/DDBJ databases">
        <authorList>
            <consortium name="DOE Joint Genome Institute"/>
            <person name="Ahrendt S."/>
            <person name="Riley R."/>
            <person name="Andreopoulos W."/>
            <person name="Labutti K."/>
            <person name="Pangilinan J."/>
            <person name="Ruiz-Duenas F.J."/>
            <person name="Barrasa J.M."/>
            <person name="Sanchez-Garcia M."/>
            <person name="Camarero S."/>
            <person name="Miyauchi S."/>
            <person name="Serrano A."/>
            <person name="Linde D."/>
            <person name="Babiker R."/>
            <person name="Drula E."/>
            <person name="Ayuso-Fernandez I."/>
            <person name="Pacheco R."/>
            <person name="Padilla G."/>
            <person name="Ferreira P."/>
            <person name="Barriuso J."/>
            <person name="Kellner H."/>
            <person name="Castanera R."/>
            <person name="Alfaro M."/>
            <person name="Ramirez L."/>
            <person name="Pisabarro A.G."/>
            <person name="Kuo A."/>
            <person name="Tritt A."/>
            <person name="Lipzen A."/>
            <person name="He G."/>
            <person name="Yan M."/>
            <person name="Ng V."/>
            <person name="Cullen D."/>
            <person name="Martin F."/>
            <person name="Rosso M.-N."/>
            <person name="Henrissat B."/>
            <person name="Hibbett D."/>
            <person name="Martinez A.T."/>
            <person name="Grigoriev I.V."/>
        </authorList>
    </citation>
    <scope>NUCLEOTIDE SEQUENCE</scope>
    <source>
        <strain evidence="1">CBS 247.69</strain>
    </source>
</reference>
<dbReference type="EMBL" id="MU150321">
    <property type="protein sequence ID" value="KAF9459205.1"/>
    <property type="molecule type" value="Genomic_DNA"/>
</dbReference>
<keyword evidence="2" id="KW-1185">Reference proteome</keyword>
<evidence type="ECO:0000313" key="2">
    <source>
        <dbReference type="Proteomes" id="UP000807353"/>
    </source>
</evidence>
<protein>
    <submittedName>
        <fullName evidence="1">Uncharacterized protein</fullName>
    </submittedName>
</protein>
<evidence type="ECO:0000313" key="1">
    <source>
        <dbReference type="EMBL" id="KAF9459205.1"/>
    </source>
</evidence>
<proteinExistence type="predicted"/>
<accession>A0A9P6CEI8</accession>
<gene>
    <name evidence="1" type="ORF">BDZ94DRAFT_1312581</name>
</gene>
<sequence>MNTHQTEKATIESTSPCVTAPNEKVLWYHHGEPVMSDIYDGFGETYLKFLNKHPSYGFKPTTWEATAEFLKGEFKKPKESQDIFREICATYVLDVHNGQRIGYIDKITKGLVTLAKGQILLPAPSRVGLTAEILSLDHIGLDPSIFFPPHSFGTPKNPRGPLLVNLDPSSHVPPTATVIMAYFSRFPKEAPSAPGIAEAQNQYYHSPYE</sequence>
<name>A0A9P6CEI8_9AGAR</name>